<sequence>MNLARTFLLWTVPTALALAAPPAFEVGPSVALRRQGDQATVDVKGLDPADLSRLAAVDWDGRRWAKLFAVSVEGQGPGQPPVLGSYRVEAGVLRFEPRFPFVPGLRYRAVFQPDLLPGHEGTGPAAEPVAVEFALPKPVSVVPTVVRQVYPSRSTLPENQLKFYLHFNAPMSQGDVYDFIHLLDADGKEIDGAFLKLDQELWDRDGLRLTLLIDPGRIKRDVGPREGFGPVLEAGKTYTLLIDARWPDAEGRPLKGPYRKTFRTTSADATCPDIKTWRVRPPVAGSVAPLIVEAPEPLDHALFSRLVRVQGPDGRDVPGRVNVADEETRWSFTPDRPWQGGTYQLAVDTTLEDLAGNNLRHPFELDVFEPVGRRIEARVVNRPFEVRPAGS</sequence>
<gene>
    <name evidence="2" type="ORF">BSF38_03352</name>
</gene>
<evidence type="ECO:0000313" key="3">
    <source>
        <dbReference type="Proteomes" id="UP000186309"/>
    </source>
</evidence>
<dbReference type="Proteomes" id="UP000186309">
    <property type="component" value="Chromosome"/>
</dbReference>
<feature type="chain" id="PRO_5012007405" description="SbsA Ig-like domain-containing protein" evidence="1">
    <location>
        <begin position="20"/>
        <end position="391"/>
    </location>
</feature>
<proteinExistence type="predicted"/>
<dbReference type="KEGG" id="pbor:BSF38_03352"/>
<organism evidence="2 3">
    <name type="scientific">Paludisphaera borealis</name>
    <dbReference type="NCBI Taxonomy" id="1387353"/>
    <lineage>
        <taxon>Bacteria</taxon>
        <taxon>Pseudomonadati</taxon>
        <taxon>Planctomycetota</taxon>
        <taxon>Planctomycetia</taxon>
        <taxon>Isosphaerales</taxon>
        <taxon>Isosphaeraceae</taxon>
        <taxon>Paludisphaera</taxon>
    </lineage>
</organism>
<dbReference type="AlphaFoldDB" id="A0A1U7CSH4"/>
<reference evidence="3" key="1">
    <citation type="submission" date="2016-12" db="EMBL/GenBank/DDBJ databases">
        <title>Comparative genomics of four Isosphaeraceae planctomycetes: a common pool of plasmids and glycoside hydrolase genes.</title>
        <authorList>
            <person name="Ivanova A."/>
        </authorList>
    </citation>
    <scope>NUCLEOTIDE SEQUENCE [LARGE SCALE GENOMIC DNA]</scope>
    <source>
        <strain evidence="3">PX4</strain>
    </source>
</reference>
<protein>
    <recommendedName>
        <fullName evidence="4">SbsA Ig-like domain-containing protein</fullName>
    </recommendedName>
</protein>
<name>A0A1U7CSH4_9BACT</name>
<evidence type="ECO:0000256" key="1">
    <source>
        <dbReference type="SAM" id="SignalP"/>
    </source>
</evidence>
<keyword evidence="1" id="KW-0732">Signal</keyword>
<feature type="signal peptide" evidence="1">
    <location>
        <begin position="1"/>
        <end position="19"/>
    </location>
</feature>
<accession>A0A1U7CSH4</accession>
<dbReference type="EMBL" id="CP019082">
    <property type="protein sequence ID" value="APW61823.1"/>
    <property type="molecule type" value="Genomic_DNA"/>
</dbReference>
<dbReference type="OrthoDB" id="246488at2"/>
<evidence type="ECO:0000313" key="2">
    <source>
        <dbReference type="EMBL" id="APW61823.1"/>
    </source>
</evidence>
<dbReference type="RefSeq" id="WP_076347473.1">
    <property type="nucleotide sequence ID" value="NZ_CP019082.1"/>
</dbReference>
<keyword evidence="3" id="KW-1185">Reference proteome</keyword>
<evidence type="ECO:0008006" key="4">
    <source>
        <dbReference type="Google" id="ProtNLM"/>
    </source>
</evidence>